<keyword evidence="1" id="KW-1133">Transmembrane helix</keyword>
<dbReference type="EMBL" id="JAULSY010000084">
    <property type="protein sequence ID" value="KAK0666685.1"/>
    <property type="molecule type" value="Genomic_DNA"/>
</dbReference>
<proteinExistence type="predicted"/>
<dbReference type="AlphaFoldDB" id="A0AA39Z9A9"/>
<evidence type="ECO:0000313" key="4">
    <source>
        <dbReference type="Proteomes" id="UP001174997"/>
    </source>
</evidence>
<dbReference type="InterPro" id="IPR046529">
    <property type="entry name" value="DUF6594"/>
</dbReference>
<feature type="transmembrane region" description="Helical" evidence="1">
    <location>
        <begin position="123"/>
        <end position="143"/>
    </location>
</feature>
<feature type="transmembrane region" description="Helical" evidence="1">
    <location>
        <begin position="155"/>
        <end position="173"/>
    </location>
</feature>
<keyword evidence="4" id="KW-1185">Reference proteome</keyword>
<accession>A0AA39Z9A9</accession>
<evidence type="ECO:0000256" key="1">
    <source>
        <dbReference type="SAM" id="Phobius"/>
    </source>
</evidence>
<feature type="transmembrane region" description="Helical" evidence="1">
    <location>
        <begin position="93"/>
        <end position="117"/>
    </location>
</feature>
<comment type="caution">
    <text evidence="3">The sequence shown here is derived from an EMBL/GenBank/DDBJ whole genome shotgun (WGS) entry which is preliminary data.</text>
</comment>
<gene>
    <name evidence="3" type="ORF">QBC41DRAFT_230015</name>
</gene>
<sequence>MLQHQPSVTSVNEYRQWSYRRMTPTPDPTDYLFAAENYRAIGSRPSMIDELVHSFVKKSYVIWTSLVKFLSPKRRKPHPSGLTESIFLDYGTLYVLSHVFITILAVLFFVVPLAVLYLVPMPVWATVVLAATFSMVFCVGSFYFGGGSLKSDHKFLLLFAYMSVMATLLSNLHSSS</sequence>
<protein>
    <recommendedName>
        <fullName evidence="2">DUF6594 domain-containing protein</fullName>
    </recommendedName>
</protein>
<keyword evidence="1" id="KW-0812">Transmembrane</keyword>
<evidence type="ECO:0000259" key="2">
    <source>
        <dbReference type="Pfam" id="PF20237"/>
    </source>
</evidence>
<evidence type="ECO:0000313" key="3">
    <source>
        <dbReference type="EMBL" id="KAK0666685.1"/>
    </source>
</evidence>
<dbReference type="Pfam" id="PF20237">
    <property type="entry name" value="DUF6594"/>
    <property type="match status" value="1"/>
</dbReference>
<organism evidence="3 4">
    <name type="scientific">Cercophora samala</name>
    <dbReference type="NCBI Taxonomy" id="330535"/>
    <lineage>
        <taxon>Eukaryota</taxon>
        <taxon>Fungi</taxon>
        <taxon>Dikarya</taxon>
        <taxon>Ascomycota</taxon>
        <taxon>Pezizomycotina</taxon>
        <taxon>Sordariomycetes</taxon>
        <taxon>Sordariomycetidae</taxon>
        <taxon>Sordariales</taxon>
        <taxon>Lasiosphaeriaceae</taxon>
        <taxon>Cercophora</taxon>
    </lineage>
</organism>
<reference evidence="3" key="1">
    <citation type="submission" date="2023-06" db="EMBL/GenBank/DDBJ databases">
        <title>Genome-scale phylogeny and comparative genomics of the fungal order Sordariales.</title>
        <authorList>
            <consortium name="Lawrence Berkeley National Laboratory"/>
            <person name="Hensen N."/>
            <person name="Bonometti L."/>
            <person name="Westerberg I."/>
            <person name="Brannstrom I.O."/>
            <person name="Guillou S."/>
            <person name="Cros-Aarteil S."/>
            <person name="Calhoun S."/>
            <person name="Haridas S."/>
            <person name="Kuo A."/>
            <person name="Mondo S."/>
            <person name="Pangilinan J."/>
            <person name="Riley R."/>
            <person name="Labutti K."/>
            <person name="Andreopoulos B."/>
            <person name="Lipzen A."/>
            <person name="Chen C."/>
            <person name="Yanf M."/>
            <person name="Daum C."/>
            <person name="Ng V."/>
            <person name="Clum A."/>
            <person name="Steindorff A."/>
            <person name="Ohm R."/>
            <person name="Martin F."/>
            <person name="Silar P."/>
            <person name="Natvig D."/>
            <person name="Lalanne C."/>
            <person name="Gautier V."/>
            <person name="Ament-Velasquez S.L."/>
            <person name="Kruys A."/>
            <person name="Hutchinson M.I."/>
            <person name="Powell A.J."/>
            <person name="Barry K."/>
            <person name="Miller A.N."/>
            <person name="Grigoriev I.V."/>
            <person name="Debuchy R."/>
            <person name="Gladieux P."/>
            <person name="Thoren M.H."/>
            <person name="Johannesson H."/>
        </authorList>
    </citation>
    <scope>NUCLEOTIDE SEQUENCE</scope>
    <source>
        <strain evidence="3">CBS 307.81</strain>
    </source>
</reference>
<feature type="domain" description="DUF6594" evidence="2">
    <location>
        <begin position="4"/>
        <end position="165"/>
    </location>
</feature>
<keyword evidence="1" id="KW-0472">Membrane</keyword>
<dbReference type="Proteomes" id="UP001174997">
    <property type="component" value="Unassembled WGS sequence"/>
</dbReference>
<name>A0AA39Z9A9_9PEZI</name>